<accession>A0A2Z6FCE8</accession>
<dbReference type="PANTHER" id="PTHR11877:SF49">
    <property type="entry name" value="OS04G0103900 PROTEIN"/>
    <property type="match status" value="1"/>
</dbReference>
<dbReference type="EMBL" id="LC385656">
    <property type="protein sequence ID" value="BBE25130.1"/>
    <property type="molecule type" value="mRNA"/>
</dbReference>
<comment type="similarity">
    <text evidence="1 3">Belongs to the thiolase-like superfamily. Chalcone/stilbene synthases family.</text>
</comment>
<keyword evidence="3" id="KW-0012">Acyltransferase</keyword>
<dbReference type="PANTHER" id="PTHR11877">
    <property type="entry name" value="HYDROXYMETHYLGLUTARYL-COA SYNTHASE"/>
    <property type="match status" value="1"/>
</dbReference>
<dbReference type="CDD" id="cd00831">
    <property type="entry name" value="CHS_like"/>
    <property type="match status" value="1"/>
</dbReference>
<feature type="active site" description="Acyl-thioester intermediate" evidence="2">
    <location>
        <position position="154"/>
    </location>
</feature>
<gene>
    <name evidence="6" type="primary">AoCHS1</name>
    <name evidence="7" type="synonym">AoCHS2</name>
</gene>
<dbReference type="SUPFAM" id="SSF53901">
    <property type="entry name" value="Thiolase-like"/>
    <property type="match status" value="2"/>
</dbReference>
<dbReference type="GO" id="GO:0009813">
    <property type="term" value="P:flavonoid biosynthetic process"/>
    <property type="evidence" value="ECO:0007669"/>
    <property type="project" value="UniProtKB-ARBA"/>
</dbReference>
<dbReference type="GO" id="GO:0030639">
    <property type="term" value="P:polyketide biosynthetic process"/>
    <property type="evidence" value="ECO:0007669"/>
    <property type="project" value="TreeGrafter"/>
</dbReference>
<dbReference type="InterPro" id="IPR018088">
    <property type="entry name" value="Chalcone/stilbene_synthase_AS"/>
</dbReference>
<feature type="domain" description="Chalcone/stilbene synthase N-terminal" evidence="4">
    <location>
        <begin position="3"/>
        <end position="218"/>
    </location>
</feature>
<sequence>MGSMGKAAVLAIGTANPPTEVDQSQLPDLHFKATNSEHMVDLKHKFGRICKSSQIDKRYTYVTESLLQQIPSMATYDSPSLNARQDLLDVLIPALAAEASRKAIADWGQPISSITHLVVCNSSGASMPGADYELVKLLGLPLSTKRFMLYQQGCFGGGSVLRLAKDLAENNGGARVLVVCSEPIVNGFRGPCEDHIQNLVVQVLFGDGAAAVVVGADPRPGVETPLFEIVSTYQNIIAGSEGTIEGKLREAGLMISLQPEIPLHIAGSIGKIVKEALEPIKLTPTATDRSVTPPEILSKLPEGYDEIVKEAMGSIGSTAVNDVFWIVHPGGRAIMDAVEMVLGLNKEKLEATREVLREYGNMSSASVLFVMETMRRRSEKMKMATAGEGLEWGLLIGMGPGITVETVVLRCP</sequence>
<dbReference type="FunFam" id="3.40.47.10:FF:000014">
    <property type="entry name" value="Chalcone synthase 1"/>
    <property type="match status" value="1"/>
</dbReference>
<dbReference type="EMBL" id="LC385655">
    <property type="protein sequence ID" value="BBE25129.1"/>
    <property type="molecule type" value="mRNA"/>
</dbReference>
<evidence type="ECO:0000259" key="5">
    <source>
        <dbReference type="Pfam" id="PF02797"/>
    </source>
</evidence>
<protein>
    <submittedName>
        <fullName evidence="6">Chalcone synthase</fullName>
    </submittedName>
</protein>
<evidence type="ECO:0000256" key="1">
    <source>
        <dbReference type="ARBA" id="ARBA00005531"/>
    </source>
</evidence>
<dbReference type="FunFam" id="3.40.47.10:FF:000025">
    <property type="entry name" value="Chalcone synthase 2"/>
    <property type="match status" value="1"/>
</dbReference>
<organism evidence="6">
    <name type="scientific">Asparagus officinalis</name>
    <name type="common">Garden asparagus</name>
    <dbReference type="NCBI Taxonomy" id="4686"/>
    <lineage>
        <taxon>Eukaryota</taxon>
        <taxon>Viridiplantae</taxon>
        <taxon>Streptophyta</taxon>
        <taxon>Embryophyta</taxon>
        <taxon>Tracheophyta</taxon>
        <taxon>Spermatophyta</taxon>
        <taxon>Magnoliopsida</taxon>
        <taxon>Liliopsida</taxon>
        <taxon>Asparagales</taxon>
        <taxon>Asparagaceae</taxon>
        <taxon>Asparagoideae</taxon>
        <taxon>Asparagus</taxon>
    </lineage>
</organism>
<reference evidence="6" key="1">
    <citation type="submission" date="2018-05" db="EMBL/GenBank/DDBJ databases">
        <title>Expression analysis of flavonoid related genes in green and white asparagus spears.</title>
        <authorList>
            <person name="Kashiwatani T."/>
            <person name="Wambrauw D.Z.K."/>
            <person name="Matsuhashi M."/>
            <person name="Yasuhara S."/>
            <person name="Oku S."/>
            <person name="Shimura H."/>
            <person name="Honda K."/>
            <person name="Maeda T."/>
            <person name="Yamaguchi T."/>
        </authorList>
    </citation>
    <scope>NUCLEOTIDE SEQUENCE</scope>
</reference>
<keyword evidence="3" id="KW-0808">Transferase</keyword>
<evidence type="ECO:0000313" key="7">
    <source>
        <dbReference type="EMBL" id="BBE25130.1"/>
    </source>
</evidence>
<proteinExistence type="evidence at transcript level"/>
<dbReference type="InterPro" id="IPR016039">
    <property type="entry name" value="Thiolase-like"/>
</dbReference>
<dbReference type="InterPro" id="IPR011141">
    <property type="entry name" value="Polyketide_synthase_type-III"/>
</dbReference>
<dbReference type="InterPro" id="IPR012328">
    <property type="entry name" value="Chalcone/stilbene_synt_C"/>
</dbReference>
<dbReference type="Pfam" id="PF00195">
    <property type="entry name" value="Chal_sti_synt_N"/>
    <property type="match status" value="1"/>
</dbReference>
<feature type="domain" description="Chalcone/stilbene synthase C-terminal" evidence="5">
    <location>
        <begin position="228"/>
        <end position="280"/>
    </location>
</feature>
<evidence type="ECO:0000256" key="3">
    <source>
        <dbReference type="RuleBase" id="RU003633"/>
    </source>
</evidence>
<dbReference type="PROSITE" id="PS00441">
    <property type="entry name" value="CHALCONE_SYNTH"/>
    <property type="match status" value="1"/>
</dbReference>
<dbReference type="AlphaFoldDB" id="A0A2Z6FCE8"/>
<evidence type="ECO:0000259" key="4">
    <source>
        <dbReference type="Pfam" id="PF00195"/>
    </source>
</evidence>
<name>A0A2Z6FCE8_ASPOF</name>
<dbReference type="InterPro" id="IPR001099">
    <property type="entry name" value="Chalcone/stilbene_synt_N"/>
</dbReference>
<feature type="domain" description="Chalcone/stilbene synthase C-terminal" evidence="5">
    <location>
        <begin position="299"/>
        <end position="410"/>
    </location>
</feature>
<dbReference type="GO" id="GO:0016747">
    <property type="term" value="F:acyltransferase activity, transferring groups other than amino-acyl groups"/>
    <property type="evidence" value="ECO:0007669"/>
    <property type="project" value="InterPro"/>
</dbReference>
<dbReference type="Gene3D" id="3.40.47.10">
    <property type="match status" value="2"/>
</dbReference>
<dbReference type="PIRSF" id="PIRSF000451">
    <property type="entry name" value="PKS_III"/>
    <property type="match status" value="1"/>
</dbReference>
<evidence type="ECO:0000256" key="2">
    <source>
        <dbReference type="PIRSR" id="PIRSR000451-1"/>
    </source>
</evidence>
<evidence type="ECO:0000313" key="6">
    <source>
        <dbReference type="EMBL" id="BBE25129.1"/>
    </source>
</evidence>
<dbReference type="Pfam" id="PF02797">
    <property type="entry name" value="Chal_sti_synt_C"/>
    <property type="match status" value="2"/>
</dbReference>